<proteinExistence type="predicted"/>
<name>A0ABV1VUN6_9ACTN</name>
<organism evidence="1 2">
    <name type="scientific">Streptomyces carpinensis</name>
    <dbReference type="NCBI Taxonomy" id="66369"/>
    <lineage>
        <taxon>Bacteria</taxon>
        <taxon>Bacillati</taxon>
        <taxon>Actinomycetota</taxon>
        <taxon>Actinomycetes</taxon>
        <taxon>Kitasatosporales</taxon>
        <taxon>Streptomycetaceae</taxon>
        <taxon>Streptomyces</taxon>
    </lineage>
</organism>
<keyword evidence="2" id="KW-1185">Reference proteome</keyword>
<gene>
    <name evidence="1" type="ORF">ABT317_00845</name>
</gene>
<dbReference type="Proteomes" id="UP001458415">
    <property type="component" value="Unassembled WGS sequence"/>
</dbReference>
<evidence type="ECO:0000313" key="2">
    <source>
        <dbReference type="Proteomes" id="UP001458415"/>
    </source>
</evidence>
<comment type="caution">
    <text evidence="1">The sequence shown here is derived from an EMBL/GenBank/DDBJ whole genome shotgun (WGS) entry which is preliminary data.</text>
</comment>
<dbReference type="EMBL" id="JBEPCU010000004">
    <property type="protein sequence ID" value="MER6975643.1"/>
    <property type="molecule type" value="Genomic_DNA"/>
</dbReference>
<accession>A0ABV1VUN6</accession>
<sequence length="79" mass="8790">MTGQQLQRGIEDPGLPVHRLIATVRVSIHGPRLISRGLPPGVVSRRHKIAEEVMSIRRRLGSDLFAALRADSTDAERDR</sequence>
<protein>
    <submittedName>
        <fullName evidence="1">Uncharacterized protein</fullName>
    </submittedName>
</protein>
<reference evidence="1 2" key="1">
    <citation type="submission" date="2024-06" db="EMBL/GenBank/DDBJ databases">
        <title>The Natural Products Discovery Center: Release of the First 8490 Sequenced Strains for Exploring Actinobacteria Biosynthetic Diversity.</title>
        <authorList>
            <person name="Kalkreuter E."/>
            <person name="Kautsar S.A."/>
            <person name="Yang D."/>
            <person name="Bader C.D."/>
            <person name="Teijaro C.N."/>
            <person name="Fluegel L."/>
            <person name="Davis C.M."/>
            <person name="Simpson J.R."/>
            <person name="Lauterbach L."/>
            <person name="Steele A.D."/>
            <person name="Gui C."/>
            <person name="Meng S."/>
            <person name="Li G."/>
            <person name="Viehrig K."/>
            <person name="Ye F."/>
            <person name="Su P."/>
            <person name="Kiefer A.F."/>
            <person name="Nichols A."/>
            <person name="Cepeda A.J."/>
            <person name="Yan W."/>
            <person name="Fan B."/>
            <person name="Jiang Y."/>
            <person name="Adhikari A."/>
            <person name="Zheng C.-J."/>
            <person name="Schuster L."/>
            <person name="Cowan T.M."/>
            <person name="Smanski M.J."/>
            <person name="Chevrette M.G."/>
            <person name="De Carvalho L.P.S."/>
            <person name="Shen B."/>
        </authorList>
    </citation>
    <scope>NUCLEOTIDE SEQUENCE [LARGE SCALE GENOMIC DNA]</scope>
    <source>
        <strain evidence="1 2">NPDC000634</strain>
    </source>
</reference>
<evidence type="ECO:0000313" key="1">
    <source>
        <dbReference type="EMBL" id="MER6975643.1"/>
    </source>
</evidence>